<dbReference type="EMBL" id="LWDX02044831">
    <property type="protein sequence ID" value="OEL22635.1"/>
    <property type="molecule type" value="Genomic_DNA"/>
</dbReference>
<organism evidence="2 3">
    <name type="scientific">Dichanthelium oligosanthes</name>
    <dbReference type="NCBI Taxonomy" id="888268"/>
    <lineage>
        <taxon>Eukaryota</taxon>
        <taxon>Viridiplantae</taxon>
        <taxon>Streptophyta</taxon>
        <taxon>Embryophyta</taxon>
        <taxon>Tracheophyta</taxon>
        <taxon>Spermatophyta</taxon>
        <taxon>Magnoliopsida</taxon>
        <taxon>Liliopsida</taxon>
        <taxon>Poales</taxon>
        <taxon>Poaceae</taxon>
        <taxon>PACMAD clade</taxon>
        <taxon>Panicoideae</taxon>
        <taxon>Panicodae</taxon>
        <taxon>Paniceae</taxon>
        <taxon>Dichantheliinae</taxon>
        <taxon>Dichanthelium</taxon>
    </lineage>
</organism>
<evidence type="ECO:0000313" key="2">
    <source>
        <dbReference type="EMBL" id="OEL22635.1"/>
    </source>
</evidence>
<gene>
    <name evidence="2" type="ORF">BAE44_0016346</name>
</gene>
<evidence type="ECO:0000256" key="1">
    <source>
        <dbReference type="SAM" id="MobiDB-lite"/>
    </source>
</evidence>
<dbReference type="PANTHER" id="PTHR47072:SF5">
    <property type="entry name" value="MYB_SANT-LIKE DOMAIN-CONTAINING PROTEIN"/>
    <property type="match status" value="1"/>
</dbReference>
<protein>
    <submittedName>
        <fullName evidence="2">Uncharacterized protein</fullName>
    </submittedName>
</protein>
<keyword evidence="3" id="KW-1185">Reference proteome</keyword>
<dbReference type="AlphaFoldDB" id="A0A1E5VC75"/>
<sequence length="127" mass="14701">MSQRARSAEKGPKKNRSKKNKDVVLESLVALRKEELESYKELKSKQIESYKEGKLAQIERNDLNNDPYYVAKCVANLQELDALSAPELMKTIKYLKKDKLNQEIFMTLNGNHNLVEFSKEALSYVDF</sequence>
<proteinExistence type="predicted"/>
<dbReference type="PANTHER" id="PTHR47072">
    <property type="match status" value="1"/>
</dbReference>
<evidence type="ECO:0000313" key="3">
    <source>
        <dbReference type="Proteomes" id="UP000095767"/>
    </source>
</evidence>
<reference evidence="2 3" key="1">
    <citation type="submission" date="2016-09" db="EMBL/GenBank/DDBJ databases">
        <title>The draft genome of Dichanthelium oligosanthes: A C3 panicoid grass species.</title>
        <authorList>
            <person name="Studer A.J."/>
            <person name="Schnable J.C."/>
            <person name="Brutnell T.P."/>
        </authorList>
    </citation>
    <scope>NUCLEOTIDE SEQUENCE [LARGE SCALE GENOMIC DNA]</scope>
    <source>
        <strain evidence="3">cv. Kellogg 1175</strain>
        <tissue evidence="2">Leaf</tissue>
    </source>
</reference>
<name>A0A1E5VC75_9POAL</name>
<dbReference type="Proteomes" id="UP000095767">
    <property type="component" value="Unassembled WGS sequence"/>
</dbReference>
<feature type="compositionally biased region" description="Basic and acidic residues" evidence="1">
    <location>
        <begin position="1"/>
        <end position="12"/>
    </location>
</feature>
<dbReference type="OrthoDB" id="10575091at2759"/>
<accession>A0A1E5VC75</accession>
<feature type="region of interest" description="Disordered" evidence="1">
    <location>
        <begin position="1"/>
        <end position="21"/>
    </location>
</feature>
<comment type="caution">
    <text evidence="2">The sequence shown here is derived from an EMBL/GenBank/DDBJ whole genome shotgun (WGS) entry which is preliminary data.</text>
</comment>